<accession>B0N1Z1</accession>
<proteinExistence type="predicted"/>
<dbReference type="AlphaFoldDB" id="B0N1Z1"/>
<dbReference type="HOGENOM" id="CLU_3233382_0_0_9"/>
<keyword evidence="2" id="KW-1185">Reference proteome</keyword>
<name>B0N1Z1_9FIRM</name>
<sequence>MIFCKKIRIIIILQKLKLEIINKVLIDKQGPESNPIDSGLTSF</sequence>
<reference evidence="1" key="2">
    <citation type="submission" date="2014-06" db="EMBL/GenBank/DDBJ databases">
        <title>Draft genome sequence of Clostridium ramosum(DSM 1402).</title>
        <authorList>
            <person name="Sudarsanam P."/>
            <person name="Ley R."/>
            <person name="Guruge J."/>
            <person name="Turnbaugh P.J."/>
            <person name="Mahowald M."/>
            <person name="Liep D."/>
            <person name="Gordon J."/>
        </authorList>
    </citation>
    <scope>NUCLEOTIDE SEQUENCE</scope>
    <source>
        <strain evidence="1">DSM 1402</strain>
    </source>
</reference>
<evidence type="ECO:0000313" key="1">
    <source>
        <dbReference type="EMBL" id="EDS19751.1"/>
    </source>
</evidence>
<dbReference type="EMBL" id="ABFX02000003">
    <property type="protein sequence ID" value="EDS19751.1"/>
    <property type="molecule type" value="Genomic_DNA"/>
</dbReference>
<protein>
    <submittedName>
        <fullName evidence="1">Uncharacterized protein</fullName>
    </submittedName>
</protein>
<reference evidence="1" key="1">
    <citation type="submission" date="2007-11" db="EMBL/GenBank/DDBJ databases">
        <authorList>
            <person name="Fulton L."/>
            <person name="Clifton S."/>
            <person name="Fulton B."/>
            <person name="Xu J."/>
            <person name="Minx P."/>
            <person name="Pepin K.H."/>
            <person name="Johnson M."/>
            <person name="Thiruvilangam P."/>
            <person name="Bhonagiri V."/>
            <person name="Nash W.E."/>
            <person name="Mardis E.R."/>
            <person name="Wilson R.K."/>
        </authorList>
    </citation>
    <scope>NUCLEOTIDE SEQUENCE [LARGE SCALE GENOMIC DNA]</scope>
    <source>
        <strain evidence="1">DSM 1402</strain>
    </source>
</reference>
<evidence type="ECO:0000313" key="2">
    <source>
        <dbReference type="Proteomes" id="UP000005798"/>
    </source>
</evidence>
<organism evidence="1 2">
    <name type="scientific">Thomasclavelia ramosa DSM 1402</name>
    <dbReference type="NCBI Taxonomy" id="445974"/>
    <lineage>
        <taxon>Bacteria</taxon>
        <taxon>Bacillati</taxon>
        <taxon>Bacillota</taxon>
        <taxon>Erysipelotrichia</taxon>
        <taxon>Erysipelotrichales</taxon>
        <taxon>Coprobacillaceae</taxon>
        <taxon>Thomasclavelia</taxon>
    </lineage>
</organism>
<gene>
    <name evidence="1" type="ORF">CLORAM_00626</name>
</gene>
<comment type="caution">
    <text evidence="1">The sequence shown here is derived from an EMBL/GenBank/DDBJ whole genome shotgun (WGS) entry which is preliminary data.</text>
</comment>
<dbReference type="Proteomes" id="UP000005798">
    <property type="component" value="Unassembled WGS sequence"/>
</dbReference>